<evidence type="ECO:0000259" key="2">
    <source>
        <dbReference type="PROSITE" id="PS50024"/>
    </source>
</evidence>
<gene>
    <name evidence="4" type="ORF">C0Q70_21750</name>
</gene>
<sequence length="502" mass="55158">MEQVHPRCVGPARHPESVYGVPGDVVVPTTTPVSEPLRNCTFVVVRRNGMLEQKKGVQKPAQQMSTSQRPRQRPPTPPYMFPEKAGDNPDQPASKRHKTRQRSPTPPGKEEAALPQVNHQISPKRRQRSPSPPSSRAPTSSDTIPQRTPSPQAKGASSLNIENQSIRSGLLRVNETFTYEMADSSSPKFLSFEKRFCSNIESVVTRNVSFGGCKINSLSKGSIIVNFTLAITNPMSVNETRDLLLCLFNGTQVGTMRVDSRATQFIFNPHGNETIVSKESSSCSSDYSLPISPMSYTYPDYCGDYQVCIQGNSVLQTCPQGQEFAYLSPGDTVICAPPSHNTYCGQKKSEMEKTTSRLPSSTSVTDSKQEVKLSTDTSQNALAYATSSLFPTTTTTTTTTAMDCSNVFTCSSSYTFMPANDTYPDNCGKYQECIGGKSKVRYCAEGSHFVYSQQNINACHGTDDPLTYCNMMTFFKSACSENSKHFVTTESQDQASRLPSFP</sequence>
<comment type="caution">
    <text evidence="4">The sequence shown here is derived from an EMBL/GenBank/DDBJ whole genome shotgun (WGS) entry which is preliminary data.</text>
</comment>
<evidence type="ECO:0000259" key="3">
    <source>
        <dbReference type="PROSITE" id="PS50940"/>
    </source>
</evidence>
<dbReference type="InterPro" id="IPR000082">
    <property type="entry name" value="SEA_dom"/>
</dbReference>
<feature type="domain" description="Chitin-binding type-2" evidence="3">
    <location>
        <begin position="280"/>
        <end position="346"/>
    </location>
</feature>
<accession>A0A2T7NDG6</accession>
<organism evidence="4 5">
    <name type="scientific">Pomacea canaliculata</name>
    <name type="common">Golden apple snail</name>
    <dbReference type="NCBI Taxonomy" id="400727"/>
    <lineage>
        <taxon>Eukaryota</taxon>
        <taxon>Metazoa</taxon>
        <taxon>Spiralia</taxon>
        <taxon>Lophotrochozoa</taxon>
        <taxon>Mollusca</taxon>
        <taxon>Gastropoda</taxon>
        <taxon>Caenogastropoda</taxon>
        <taxon>Architaenioglossa</taxon>
        <taxon>Ampullarioidea</taxon>
        <taxon>Ampullariidae</taxon>
        <taxon>Pomacea</taxon>
    </lineage>
</organism>
<dbReference type="SUPFAM" id="SSF82671">
    <property type="entry name" value="SEA domain"/>
    <property type="match status" value="1"/>
</dbReference>
<dbReference type="Pfam" id="PF01390">
    <property type="entry name" value="SEA"/>
    <property type="match status" value="1"/>
</dbReference>
<feature type="compositionally biased region" description="Polar residues" evidence="1">
    <location>
        <begin position="142"/>
        <end position="161"/>
    </location>
</feature>
<keyword evidence="5" id="KW-1185">Reference proteome</keyword>
<name>A0A2T7NDG6_POMCA</name>
<dbReference type="AlphaFoldDB" id="A0A2T7NDG6"/>
<feature type="region of interest" description="Disordered" evidence="1">
    <location>
        <begin position="51"/>
        <end position="161"/>
    </location>
</feature>
<evidence type="ECO:0000313" key="4">
    <source>
        <dbReference type="EMBL" id="PVD19185.1"/>
    </source>
</evidence>
<dbReference type="GO" id="GO:0005576">
    <property type="term" value="C:extracellular region"/>
    <property type="evidence" value="ECO:0007669"/>
    <property type="project" value="InterPro"/>
</dbReference>
<dbReference type="PROSITE" id="PS50024">
    <property type="entry name" value="SEA"/>
    <property type="match status" value="1"/>
</dbReference>
<proteinExistence type="predicted"/>
<dbReference type="InterPro" id="IPR036364">
    <property type="entry name" value="SEA_dom_sf"/>
</dbReference>
<feature type="domain" description="SEA" evidence="2">
    <location>
        <begin position="162"/>
        <end position="268"/>
    </location>
</feature>
<dbReference type="InterPro" id="IPR002557">
    <property type="entry name" value="Chitin-bd_dom"/>
</dbReference>
<feature type="domain" description="Chitin-binding type-2" evidence="3">
    <location>
        <begin position="407"/>
        <end position="471"/>
    </location>
</feature>
<dbReference type="PROSITE" id="PS50940">
    <property type="entry name" value="CHIT_BIND_II"/>
    <property type="match status" value="2"/>
</dbReference>
<evidence type="ECO:0000313" key="5">
    <source>
        <dbReference type="Proteomes" id="UP000245119"/>
    </source>
</evidence>
<reference evidence="4 5" key="1">
    <citation type="submission" date="2018-04" db="EMBL/GenBank/DDBJ databases">
        <title>The genome of golden apple snail Pomacea canaliculata provides insight into stress tolerance and invasive adaptation.</title>
        <authorList>
            <person name="Liu C."/>
            <person name="Liu B."/>
            <person name="Ren Y."/>
            <person name="Zhang Y."/>
            <person name="Wang H."/>
            <person name="Li S."/>
            <person name="Jiang F."/>
            <person name="Yin L."/>
            <person name="Zhang G."/>
            <person name="Qian W."/>
            <person name="Fan W."/>
        </authorList>
    </citation>
    <scope>NUCLEOTIDE SEQUENCE [LARGE SCALE GENOMIC DNA]</scope>
    <source>
        <strain evidence="4">SZHN2017</strain>
        <tissue evidence="4">Muscle</tissue>
    </source>
</reference>
<protein>
    <recommendedName>
        <fullName evidence="6">Chitin-binding type-2 domain-containing protein</fullName>
    </recommendedName>
</protein>
<dbReference type="EMBL" id="PZQS01000014">
    <property type="protein sequence ID" value="PVD19185.1"/>
    <property type="molecule type" value="Genomic_DNA"/>
</dbReference>
<dbReference type="GO" id="GO:0008061">
    <property type="term" value="F:chitin binding"/>
    <property type="evidence" value="ECO:0007669"/>
    <property type="project" value="InterPro"/>
</dbReference>
<evidence type="ECO:0000256" key="1">
    <source>
        <dbReference type="SAM" id="MobiDB-lite"/>
    </source>
</evidence>
<dbReference type="Proteomes" id="UP000245119">
    <property type="component" value="Linkage Group LG14"/>
</dbReference>
<evidence type="ECO:0008006" key="6">
    <source>
        <dbReference type="Google" id="ProtNLM"/>
    </source>
</evidence>